<protein>
    <submittedName>
        <fullName evidence="3">Uncharacterized protein</fullName>
    </submittedName>
</protein>
<accession>A0ABR0JZW3</accession>
<evidence type="ECO:0000313" key="4">
    <source>
        <dbReference type="Proteomes" id="UP001345013"/>
    </source>
</evidence>
<feature type="compositionally biased region" description="Polar residues" evidence="1">
    <location>
        <begin position="154"/>
        <end position="171"/>
    </location>
</feature>
<proteinExistence type="predicted"/>
<reference evidence="3 4" key="1">
    <citation type="submission" date="2023-08" db="EMBL/GenBank/DDBJ databases">
        <title>Black Yeasts Isolated from many extreme environments.</title>
        <authorList>
            <person name="Coleine C."/>
            <person name="Stajich J.E."/>
            <person name="Selbmann L."/>
        </authorList>
    </citation>
    <scope>NUCLEOTIDE SEQUENCE [LARGE SCALE GENOMIC DNA]</scope>
    <source>
        <strain evidence="3 4">CCFEE 5885</strain>
    </source>
</reference>
<evidence type="ECO:0000313" key="3">
    <source>
        <dbReference type="EMBL" id="KAK5080179.1"/>
    </source>
</evidence>
<feature type="region of interest" description="Disordered" evidence="1">
    <location>
        <begin position="154"/>
        <end position="209"/>
    </location>
</feature>
<keyword evidence="2" id="KW-0812">Transmembrane</keyword>
<sequence length="565" mass="63822">MVQNSRSASLTLTAHSTTCTTQNCDTCIGHGVPFAHLLNQTVSIHGRPPVQIQLTHDQDGYNTELARVSFDLSFPDLPSRTVSVIPDDHGKVDIVQACFKYFSGPFVAVIKERDQTKTIRVPFQDAADIGKKLVCTSDGYVKLESLPIEEEGNSCSTTSAHVQSPNNQTAARSRKTLAGKEHKPDQVKGQARQPKLVPKRTRPPPSTNVRRPRCNPCSCLFLLASPLVFILFGMGLLLHCGGPDLPEALWIAGKHRLRNTQFQDAICHLPYPQLQSFFDCSSVTVLDHLDEPLLRISNAEHRKICSKMAPFLFYRKAETMVDGIQKARDHKKKAYELLAYNRKLGNDIMPNLHMSVLPGQENILNQLKNASTFMDDVFDLSVGHKVRTYWLALQLADDYAYAADQLEQYHAHFDAKTQLTPDELDLCVNMRILAIEYTTKLEPMVDTLQHLHPVLQSVNFDIRTSKLSCSYWRLFTLRTLFRDMFNWCTDMIEKTLSIKSSFMEVIVDTREGAMEMHDRPVRTTEAVQSTDDEPVLVRRSKLIELIDRLGDLVTGPGGLEEDWNN</sequence>
<organism evidence="3 4">
    <name type="scientific">Lithohypha guttulata</name>
    <dbReference type="NCBI Taxonomy" id="1690604"/>
    <lineage>
        <taxon>Eukaryota</taxon>
        <taxon>Fungi</taxon>
        <taxon>Dikarya</taxon>
        <taxon>Ascomycota</taxon>
        <taxon>Pezizomycotina</taxon>
        <taxon>Eurotiomycetes</taxon>
        <taxon>Chaetothyriomycetidae</taxon>
        <taxon>Chaetothyriales</taxon>
        <taxon>Trichomeriaceae</taxon>
        <taxon>Lithohypha</taxon>
    </lineage>
</organism>
<name>A0ABR0JZW3_9EURO</name>
<dbReference type="EMBL" id="JAVRRG010000155">
    <property type="protein sequence ID" value="KAK5080179.1"/>
    <property type="molecule type" value="Genomic_DNA"/>
</dbReference>
<comment type="caution">
    <text evidence="3">The sequence shown here is derived from an EMBL/GenBank/DDBJ whole genome shotgun (WGS) entry which is preliminary data.</text>
</comment>
<keyword evidence="2" id="KW-1133">Transmembrane helix</keyword>
<keyword evidence="2" id="KW-0472">Membrane</keyword>
<dbReference type="Proteomes" id="UP001345013">
    <property type="component" value="Unassembled WGS sequence"/>
</dbReference>
<evidence type="ECO:0000256" key="2">
    <source>
        <dbReference type="SAM" id="Phobius"/>
    </source>
</evidence>
<feature type="transmembrane region" description="Helical" evidence="2">
    <location>
        <begin position="219"/>
        <end position="238"/>
    </location>
</feature>
<evidence type="ECO:0000256" key="1">
    <source>
        <dbReference type="SAM" id="MobiDB-lite"/>
    </source>
</evidence>
<keyword evidence="4" id="KW-1185">Reference proteome</keyword>
<gene>
    <name evidence="3" type="ORF">LTR24_008637</name>
</gene>